<dbReference type="Proteomes" id="UP000676336">
    <property type="component" value="Unassembled WGS sequence"/>
</dbReference>
<reference evidence="2" key="1">
    <citation type="submission" date="2021-02" db="EMBL/GenBank/DDBJ databases">
        <authorList>
            <person name="Nowell W R."/>
        </authorList>
    </citation>
    <scope>NUCLEOTIDE SEQUENCE</scope>
</reference>
<dbReference type="EMBL" id="CAJOBJ010009619">
    <property type="protein sequence ID" value="CAF4142618.1"/>
    <property type="molecule type" value="Genomic_DNA"/>
</dbReference>
<sequence length="135" mass="15207">MTASTFRTSTNLRFFDACEKPCKTLNLLGGYGNKPLVSIEEAVKPLLEQVHDIKIQAQQAKAHAHTAGDMLTADEAAAIYLYTSECVKNLDSLYTSLQKTLHLQNQDSLMPWLLYMKLLLSALFKLPSMRCLAWR</sequence>
<evidence type="ECO:0000313" key="3">
    <source>
        <dbReference type="EMBL" id="CAF4142618.1"/>
    </source>
</evidence>
<name>A0A816NNA3_9BILA</name>
<dbReference type="EMBL" id="CAJNRE010004595">
    <property type="protein sequence ID" value="CAF2037208.1"/>
    <property type="molecule type" value="Genomic_DNA"/>
</dbReference>
<comment type="caution">
    <text evidence="2">The sequence shown here is derived from an EMBL/GenBank/DDBJ whole genome shotgun (WGS) entry which is preliminary data.</text>
</comment>
<organism evidence="2 5">
    <name type="scientific">Rotaria magnacalcarata</name>
    <dbReference type="NCBI Taxonomy" id="392030"/>
    <lineage>
        <taxon>Eukaryota</taxon>
        <taxon>Metazoa</taxon>
        <taxon>Spiralia</taxon>
        <taxon>Gnathifera</taxon>
        <taxon>Rotifera</taxon>
        <taxon>Eurotatoria</taxon>
        <taxon>Bdelloidea</taxon>
        <taxon>Philodinida</taxon>
        <taxon>Philodinidae</taxon>
        <taxon>Rotaria</taxon>
    </lineage>
</organism>
<accession>A0A816NNA3</accession>
<evidence type="ECO:0000313" key="5">
    <source>
        <dbReference type="Proteomes" id="UP000663824"/>
    </source>
</evidence>
<dbReference type="Proteomes" id="UP000663834">
    <property type="component" value="Unassembled WGS sequence"/>
</dbReference>
<dbReference type="EMBL" id="CAJOBI010339803">
    <property type="protein sequence ID" value="CAF5211250.1"/>
    <property type="molecule type" value="Genomic_DNA"/>
</dbReference>
<dbReference type="AlphaFoldDB" id="A0A816NNA3"/>
<evidence type="ECO:0000313" key="2">
    <source>
        <dbReference type="EMBL" id="CAF2037208.1"/>
    </source>
</evidence>
<gene>
    <name evidence="3" type="ORF">GIL414_LOCUS19093</name>
    <name evidence="1" type="ORF">KQP761_LOCUS10569</name>
    <name evidence="2" type="ORF">MBJ925_LOCUS10884</name>
    <name evidence="4" type="ORF">SMN809_LOCUS78425</name>
</gene>
<dbReference type="EMBL" id="CAJNOW010004530">
    <property type="protein sequence ID" value="CAF1420614.1"/>
    <property type="molecule type" value="Genomic_DNA"/>
</dbReference>
<protein>
    <submittedName>
        <fullName evidence="2">Uncharacterized protein</fullName>
    </submittedName>
</protein>
<dbReference type="Proteomes" id="UP000681720">
    <property type="component" value="Unassembled WGS sequence"/>
</dbReference>
<dbReference type="Proteomes" id="UP000663824">
    <property type="component" value="Unassembled WGS sequence"/>
</dbReference>
<dbReference type="OrthoDB" id="423533at2759"/>
<proteinExistence type="predicted"/>
<evidence type="ECO:0000313" key="4">
    <source>
        <dbReference type="EMBL" id="CAF5211250.1"/>
    </source>
</evidence>
<evidence type="ECO:0000313" key="1">
    <source>
        <dbReference type="EMBL" id="CAF1420614.1"/>
    </source>
</evidence>